<name>A0A3N4J4C8_9PEZI</name>
<keyword evidence="5" id="KW-1185">Reference proteome</keyword>
<feature type="domain" description="DDE Tnp4" evidence="3">
    <location>
        <begin position="1"/>
        <end position="72"/>
    </location>
</feature>
<evidence type="ECO:0000313" key="4">
    <source>
        <dbReference type="EMBL" id="RPA91451.1"/>
    </source>
</evidence>
<dbReference type="EMBL" id="ML120496">
    <property type="protein sequence ID" value="RPA91451.1"/>
    <property type="molecule type" value="Genomic_DNA"/>
</dbReference>
<dbReference type="Pfam" id="PF13359">
    <property type="entry name" value="DDE_Tnp_4"/>
    <property type="match status" value="1"/>
</dbReference>
<dbReference type="Proteomes" id="UP000276215">
    <property type="component" value="Unassembled WGS sequence"/>
</dbReference>
<evidence type="ECO:0000256" key="1">
    <source>
        <dbReference type="ARBA" id="ARBA00001968"/>
    </source>
</evidence>
<feature type="non-terminal residue" evidence="4">
    <location>
        <position position="1"/>
    </location>
</feature>
<proteinExistence type="predicted"/>
<organism evidence="4 5">
    <name type="scientific">Choiromyces venosus 120613-1</name>
    <dbReference type="NCBI Taxonomy" id="1336337"/>
    <lineage>
        <taxon>Eukaryota</taxon>
        <taxon>Fungi</taxon>
        <taxon>Dikarya</taxon>
        <taxon>Ascomycota</taxon>
        <taxon>Pezizomycotina</taxon>
        <taxon>Pezizomycetes</taxon>
        <taxon>Pezizales</taxon>
        <taxon>Tuberaceae</taxon>
        <taxon>Choiromyces</taxon>
    </lineage>
</organism>
<dbReference type="AlphaFoldDB" id="A0A3N4J4C8"/>
<dbReference type="GO" id="GO:0046872">
    <property type="term" value="F:metal ion binding"/>
    <property type="evidence" value="ECO:0007669"/>
    <property type="project" value="UniProtKB-KW"/>
</dbReference>
<evidence type="ECO:0000259" key="3">
    <source>
        <dbReference type="Pfam" id="PF13359"/>
    </source>
</evidence>
<sequence>YSGYKKAHKLQFQGWATLHSLIQHLARPYAGRMSDWGIWCKSKIQEEINKCARGIEGKQLFVFGDGTYGLQSGVIGAY</sequence>
<dbReference type="InterPro" id="IPR027806">
    <property type="entry name" value="HARBI1_dom"/>
</dbReference>
<reference evidence="4 5" key="1">
    <citation type="journal article" date="2018" name="Nat. Ecol. Evol.">
        <title>Pezizomycetes genomes reveal the molecular basis of ectomycorrhizal truffle lifestyle.</title>
        <authorList>
            <person name="Murat C."/>
            <person name="Payen T."/>
            <person name="Noel B."/>
            <person name="Kuo A."/>
            <person name="Morin E."/>
            <person name="Chen J."/>
            <person name="Kohler A."/>
            <person name="Krizsan K."/>
            <person name="Balestrini R."/>
            <person name="Da Silva C."/>
            <person name="Montanini B."/>
            <person name="Hainaut M."/>
            <person name="Levati E."/>
            <person name="Barry K.W."/>
            <person name="Belfiori B."/>
            <person name="Cichocki N."/>
            <person name="Clum A."/>
            <person name="Dockter R.B."/>
            <person name="Fauchery L."/>
            <person name="Guy J."/>
            <person name="Iotti M."/>
            <person name="Le Tacon F."/>
            <person name="Lindquist E.A."/>
            <person name="Lipzen A."/>
            <person name="Malagnac F."/>
            <person name="Mello A."/>
            <person name="Molinier V."/>
            <person name="Miyauchi S."/>
            <person name="Poulain J."/>
            <person name="Riccioni C."/>
            <person name="Rubini A."/>
            <person name="Sitrit Y."/>
            <person name="Splivallo R."/>
            <person name="Traeger S."/>
            <person name="Wang M."/>
            <person name="Zifcakova L."/>
            <person name="Wipf D."/>
            <person name="Zambonelli A."/>
            <person name="Paolocci F."/>
            <person name="Nowrousian M."/>
            <person name="Ottonello S."/>
            <person name="Baldrian P."/>
            <person name="Spatafora J.W."/>
            <person name="Henrissat B."/>
            <person name="Nagy L.G."/>
            <person name="Aury J.M."/>
            <person name="Wincker P."/>
            <person name="Grigoriev I.V."/>
            <person name="Bonfante P."/>
            <person name="Martin F.M."/>
        </authorList>
    </citation>
    <scope>NUCLEOTIDE SEQUENCE [LARGE SCALE GENOMIC DNA]</scope>
    <source>
        <strain evidence="4 5">120613-1</strain>
    </source>
</reference>
<keyword evidence="2" id="KW-0479">Metal-binding</keyword>
<protein>
    <recommendedName>
        <fullName evidence="3">DDE Tnp4 domain-containing protein</fullName>
    </recommendedName>
</protein>
<accession>A0A3N4J4C8</accession>
<gene>
    <name evidence="4" type="ORF">L873DRAFT_1714177</name>
</gene>
<evidence type="ECO:0000256" key="2">
    <source>
        <dbReference type="ARBA" id="ARBA00022723"/>
    </source>
</evidence>
<comment type="cofactor">
    <cofactor evidence="1">
        <name>a divalent metal cation</name>
        <dbReference type="ChEBI" id="CHEBI:60240"/>
    </cofactor>
</comment>
<dbReference type="OrthoDB" id="2966465at2759"/>
<evidence type="ECO:0000313" key="5">
    <source>
        <dbReference type="Proteomes" id="UP000276215"/>
    </source>
</evidence>